<proteinExistence type="predicted"/>
<evidence type="ECO:0000256" key="4">
    <source>
        <dbReference type="ARBA" id="ARBA00022692"/>
    </source>
</evidence>
<evidence type="ECO:0000313" key="8">
    <source>
        <dbReference type="EMBL" id="OUY05778.1"/>
    </source>
</evidence>
<feature type="transmembrane region" description="Helical" evidence="7">
    <location>
        <begin position="32"/>
        <end position="51"/>
    </location>
</feature>
<feature type="transmembrane region" description="Helical" evidence="7">
    <location>
        <begin position="259"/>
        <end position="279"/>
    </location>
</feature>
<keyword evidence="5 7" id="KW-1133">Transmembrane helix</keyword>
<dbReference type="Pfam" id="PF03547">
    <property type="entry name" value="Mem_trans"/>
    <property type="match status" value="1"/>
</dbReference>
<feature type="transmembrane region" description="Helical" evidence="7">
    <location>
        <begin position="223"/>
        <end position="247"/>
    </location>
</feature>
<evidence type="ECO:0000313" key="9">
    <source>
        <dbReference type="Proteomes" id="UP000196536"/>
    </source>
</evidence>
<dbReference type="InterPro" id="IPR004776">
    <property type="entry name" value="Mem_transp_PIN-like"/>
</dbReference>
<dbReference type="PANTHER" id="PTHR36838:SF1">
    <property type="entry name" value="SLR1864 PROTEIN"/>
    <property type="match status" value="1"/>
</dbReference>
<gene>
    <name evidence="8" type="ORF">CAP51_16320</name>
</gene>
<dbReference type="OrthoDB" id="9810457at2"/>
<accession>A0A1Z9YU99</accession>
<dbReference type="PANTHER" id="PTHR36838">
    <property type="entry name" value="AUXIN EFFLUX CARRIER FAMILY PROTEIN"/>
    <property type="match status" value="1"/>
</dbReference>
<dbReference type="AlphaFoldDB" id="A0A1Z9YU99"/>
<dbReference type="GO" id="GO:0055085">
    <property type="term" value="P:transmembrane transport"/>
    <property type="evidence" value="ECO:0007669"/>
    <property type="project" value="InterPro"/>
</dbReference>
<feature type="transmembrane region" description="Helical" evidence="7">
    <location>
        <begin position="94"/>
        <end position="117"/>
    </location>
</feature>
<comment type="subcellular location">
    <subcellularLocation>
        <location evidence="1">Membrane</location>
        <topology evidence="1">Multi-pass membrane protein</topology>
    </subcellularLocation>
</comment>
<organism evidence="8 9">
    <name type="scientific">Acinetobacter populi</name>
    <dbReference type="NCBI Taxonomy" id="1582270"/>
    <lineage>
        <taxon>Bacteria</taxon>
        <taxon>Pseudomonadati</taxon>
        <taxon>Pseudomonadota</taxon>
        <taxon>Gammaproteobacteria</taxon>
        <taxon>Moraxellales</taxon>
        <taxon>Moraxellaceae</taxon>
        <taxon>Acinetobacter</taxon>
    </lineage>
</organism>
<name>A0A1Z9YU99_9GAMM</name>
<evidence type="ECO:0000256" key="1">
    <source>
        <dbReference type="ARBA" id="ARBA00004141"/>
    </source>
</evidence>
<keyword evidence="9" id="KW-1185">Reference proteome</keyword>
<evidence type="ECO:0000256" key="6">
    <source>
        <dbReference type="ARBA" id="ARBA00023136"/>
    </source>
</evidence>
<keyword evidence="2" id="KW-0813">Transport</keyword>
<dbReference type="GO" id="GO:0016020">
    <property type="term" value="C:membrane"/>
    <property type="evidence" value="ECO:0007669"/>
    <property type="project" value="UniProtKB-SubCell"/>
</dbReference>
<keyword evidence="3" id="KW-1003">Cell membrane</keyword>
<evidence type="ECO:0000256" key="5">
    <source>
        <dbReference type="ARBA" id="ARBA00022989"/>
    </source>
</evidence>
<protein>
    <submittedName>
        <fullName evidence="8">Transporter</fullName>
    </submittedName>
</protein>
<keyword evidence="4 7" id="KW-0812">Transmembrane</keyword>
<feature type="transmembrane region" description="Helical" evidence="7">
    <location>
        <begin position="164"/>
        <end position="184"/>
    </location>
</feature>
<comment type="caution">
    <text evidence="8">The sequence shown here is derived from an EMBL/GenBank/DDBJ whole genome shotgun (WGS) entry which is preliminary data.</text>
</comment>
<dbReference type="Proteomes" id="UP000196536">
    <property type="component" value="Unassembled WGS sequence"/>
</dbReference>
<feature type="transmembrane region" description="Helical" evidence="7">
    <location>
        <begin position="286"/>
        <end position="305"/>
    </location>
</feature>
<reference evidence="8 9" key="1">
    <citation type="submission" date="2017-05" db="EMBL/GenBank/DDBJ databases">
        <title>Acinetobacter populi ANC 5415 (= PBJ7), whole genome shotgun sequencing project.</title>
        <authorList>
            <person name="Nemec A."/>
            <person name="Radolfova-Krizova L."/>
        </authorList>
    </citation>
    <scope>NUCLEOTIDE SEQUENCE [LARGE SCALE GENOMIC DNA]</scope>
    <source>
        <strain evidence="8 9">PBJ7</strain>
    </source>
</reference>
<evidence type="ECO:0000256" key="7">
    <source>
        <dbReference type="SAM" id="Phobius"/>
    </source>
</evidence>
<evidence type="ECO:0000256" key="3">
    <source>
        <dbReference type="ARBA" id="ARBA00022475"/>
    </source>
</evidence>
<keyword evidence="6 7" id="KW-0472">Membrane</keyword>
<feature type="transmembrane region" description="Helical" evidence="7">
    <location>
        <begin position="63"/>
        <end position="82"/>
    </location>
</feature>
<feature type="transmembrane region" description="Helical" evidence="7">
    <location>
        <begin position="6"/>
        <end position="25"/>
    </location>
</feature>
<feature type="transmembrane region" description="Helical" evidence="7">
    <location>
        <begin position="196"/>
        <end position="216"/>
    </location>
</feature>
<dbReference type="RefSeq" id="WP_087621810.1">
    <property type="nucleotide sequence ID" value="NZ_NEXX01000007.1"/>
</dbReference>
<sequence>MVLTVILPIIFLAILGYLSVAFKIITPAQIQALSAFVIKIALPAFLIYALSSKNIHELWHPSYVIAYAVGSLIIFASAYLLFWRYFHFNLTQSAIMSMGASMSNTGFIGTAILTMLIGSHAAVYISLTLIIENIVILMLVLIIAEMGQQQGQMLRVIKLTLKNVSKNLVIAAIFIGLLLSWFNVDLPAQVHYALEMLGKTAAPLALFAIGGSLYGIGLKSIEINGVILVIFKVLLMPLVIFLLFLLLPDVSLEMRHAGTLIAALPMPIAFGIFGQMYGLNERALTPLMLSTFLGMLGVSSLIYLWY</sequence>
<dbReference type="EMBL" id="NEXX01000007">
    <property type="protein sequence ID" value="OUY05778.1"/>
    <property type="molecule type" value="Genomic_DNA"/>
</dbReference>
<feature type="transmembrane region" description="Helical" evidence="7">
    <location>
        <begin position="123"/>
        <end position="144"/>
    </location>
</feature>
<evidence type="ECO:0000256" key="2">
    <source>
        <dbReference type="ARBA" id="ARBA00022448"/>
    </source>
</evidence>